<evidence type="ECO:0000256" key="6">
    <source>
        <dbReference type="ARBA" id="ARBA00022801"/>
    </source>
</evidence>
<dbReference type="NCBIfam" id="TIGR03914">
    <property type="entry name" value="UDG_fam_dom"/>
    <property type="match status" value="1"/>
</dbReference>
<keyword evidence="7" id="KW-0408">Iron</keyword>
<evidence type="ECO:0000256" key="5">
    <source>
        <dbReference type="ARBA" id="ARBA00022763"/>
    </source>
</evidence>
<dbReference type="CDD" id="cd10030">
    <property type="entry name" value="UDG-F4_TTUDGA_SPO1dp_like"/>
    <property type="match status" value="1"/>
</dbReference>
<dbReference type="PANTHER" id="PTHR33693">
    <property type="entry name" value="TYPE-5 URACIL-DNA GLYCOSYLASE"/>
    <property type="match status" value="1"/>
</dbReference>
<evidence type="ECO:0000256" key="1">
    <source>
        <dbReference type="ARBA" id="ARBA00006521"/>
    </source>
</evidence>
<gene>
    <name evidence="12" type="ORF">GJ700_17380</name>
</gene>
<evidence type="ECO:0000256" key="2">
    <source>
        <dbReference type="ARBA" id="ARBA00019403"/>
    </source>
</evidence>
<keyword evidence="5" id="KW-0227">DNA damage</keyword>
<dbReference type="InterPro" id="IPR005122">
    <property type="entry name" value="Uracil-DNA_glycosylase-like"/>
</dbReference>
<feature type="region of interest" description="Disordered" evidence="10">
    <location>
        <begin position="1"/>
        <end position="31"/>
    </location>
</feature>
<dbReference type="RefSeq" id="WP_154376093.1">
    <property type="nucleotide sequence ID" value="NZ_WKJJ01000010.1"/>
</dbReference>
<dbReference type="AlphaFoldDB" id="A0A7X2LUX7"/>
<name>A0A7X2LUX7_9BURK</name>
<keyword evidence="3" id="KW-0004">4Fe-4S</keyword>
<accession>A0A7X2LUX7</accession>
<proteinExistence type="inferred from homology"/>
<dbReference type="InterPro" id="IPR036895">
    <property type="entry name" value="Uracil-DNA_glycosylase-like_sf"/>
</dbReference>
<dbReference type="SMART" id="SM00986">
    <property type="entry name" value="UDG"/>
    <property type="match status" value="1"/>
</dbReference>
<evidence type="ECO:0000256" key="7">
    <source>
        <dbReference type="ARBA" id="ARBA00023004"/>
    </source>
</evidence>
<keyword evidence="13" id="KW-1185">Reference proteome</keyword>
<keyword evidence="8" id="KW-0411">Iron-sulfur</keyword>
<dbReference type="Gene3D" id="3.40.470.10">
    <property type="entry name" value="Uracil-DNA glycosylase-like domain"/>
    <property type="match status" value="1"/>
</dbReference>
<evidence type="ECO:0000256" key="9">
    <source>
        <dbReference type="ARBA" id="ARBA00023204"/>
    </source>
</evidence>
<dbReference type="Pfam" id="PF03167">
    <property type="entry name" value="UDG"/>
    <property type="match status" value="1"/>
</dbReference>
<dbReference type="GO" id="GO:0006281">
    <property type="term" value="P:DNA repair"/>
    <property type="evidence" value="ECO:0007669"/>
    <property type="project" value="UniProtKB-KW"/>
</dbReference>
<protein>
    <recommendedName>
        <fullName evidence="2">Type-4 uracil-DNA glycosylase</fullName>
    </recommendedName>
</protein>
<feature type="domain" description="Uracil-DNA glycosylase-like" evidence="11">
    <location>
        <begin position="50"/>
        <end position="210"/>
    </location>
</feature>
<evidence type="ECO:0000256" key="3">
    <source>
        <dbReference type="ARBA" id="ARBA00022485"/>
    </source>
</evidence>
<sequence length="226" mass="24794">MAKHPPSLKTSADAAPVPASGIPVDPDQEPAHLDECRRCPLYANATQGVPGEGKKRSRIMLVGEQPGDQEDLQGKPFVGPAGSLLERALEQAGLDRNDVYVTNAVKHFKWEPRGKRRLHKTPAQKEVAACHYWLEAELAKIRPAVVVALGSTALKSVLEDRRATLKAFMEAPVRHGAYQVVATYHPAFILRVPDQETREEAMAALVHALRTALELSLSSDYRMPVV</sequence>
<keyword evidence="9" id="KW-0234">DNA repair</keyword>
<evidence type="ECO:0000256" key="8">
    <source>
        <dbReference type="ARBA" id="ARBA00023014"/>
    </source>
</evidence>
<dbReference type="EMBL" id="WKJJ01000010">
    <property type="protein sequence ID" value="MRV73487.1"/>
    <property type="molecule type" value="Genomic_DNA"/>
</dbReference>
<dbReference type="InterPro" id="IPR051536">
    <property type="entry name" value="UDG_Type-4/5"/>
</dbReference>
<dbReference type="GO" id="GO:0097506">
    <property type="term" value="F:deaminated base DNA N-glycosylase activity"/>
    <property type="evidence" value="ECO:0007669"/>
    <property type="project" value="UniProtKB-ARBA"/>
</dbReference>
<dbReference type="InterPro" id="IPR005273">
    <property type="entry name" value="Ura-DNA_glyco_family4"/>
</dbReference>
<dbReference type="GO" id="GO:0051539">
    <property type="term" value="F:4 iron, 4 sulfur cluster binding"/>
    <property type="evidence" value="ECO:0007669"/>
    <property type="project" value="UniProtKB-KW"/>
</dbReference>
<organism evidence="12 13">
    <name type="scientific">Pseudoduganella rivuli</name>
    <dbReference type="NCBI Taxonomy" id="2666085"/>
    <lineage>
        <taxon>Bacteria</taxon>
        <taxon>Pseudomonadati</taxon>
        <taxon>Pseudomonadota</taxon>
        <taxon>Betaproteobacteria</taxon>
        <taxon>Burkholderiales</taxon>
        <taxon>Oxalobacteraceae</taxon>
        <taxon>Telluria group</taxon>
        <taxon>Pseudoduganella</taxon>
    </lineage>
</organism>
<dbReference type="GO" id="GO:0046872">
    <property type="term" value="F:metal ion binding"/>
    <property type="evidence" value="ECO:0007669"/>
    <property type="project" value="UniProtKB-KW"/>
</dbReference>
<evidence type="ECO:0000256" key="4">
    <source>
        <dbReference type="ARBA" id="ARBA00022723"/>
    </source>
</evidence>
<comment type="similarity">
    <text evidence="1">Belongs to the uracil-DNA glycosylase (UDG) superfamily. Type 4 (UDGa) family.</text>
</comment>
<comment type="caution">
    <text evidence="12">The sequence shown here is derived from an EMBL/GenBank/DDBJ whole genome shotgun (WGS) entry which is preliminary data.</text>
</comment>
<keyword evidence="6" id="KW-0378">Hydrolase</keyword>
<keyword evidence="4" id="KW-0479">Metal-binding</keyword>
<evidence type="ECO:0000256" key="10">
    <source>
        <dbReference type="SAM" id="MobiDB-lite"/>
    </source>
</evidence>
<evidence type="ECO:0000313" key="13">
    <source>
        <dbReference type="Proteomes" id="UP000446768"/>
    </source>
</evidence>
<evidence type="ECO:0000259" key="11">
    <source>
        <dbReference type="SMART" id="SM00986"/>
    </source>
</evidence>
<dbReference type="Proteomes" id="UP000446768">
    <property type="component" value="Unassembled WGS sequence"/>
</dbReference>
<dbReference type="SMART" id="SM00987">
    <property type="entry name" value="UreE_C"/>
    <property type="match status" value="1"/>
</dbReference>
<evidence type="ECO:0000313" key="12">
    <source>
        <dbReference type="EMBL" id="MRV73487.1"/>
    </source>
</evidence>
<reference evidence="12 13" key="1">
    <citation type="submission" date="2019-11" db="EMBL/GenBank/DDBJ databases">
        <title>Novel species isolated from a subtropical stream in China.</title>
        <authorList>
            <person name="Lu H."/>
        </authorList>
    </citation>
    <scope>NUCLEOTIDE SEQUENCE [LARGE SCALE GENOMIC DNA]</scope>
    <source>
        <strain evidence="12 13">FT92W</strain>
    </source>
</reference>
<dbReference type="PANTHER" id="PTHR33693:SF9">
    <property type="entry name" value="TYPE-4 URACIL-DNA GLYCOSYLASE"/>
    <property type="match status" value="1"/>
</dbReference>
<dbReference type="SUPFAM" id="SSF52141">
    <property type="entry name" value="Uracil-DNA glycosylase-like"/>
    <property type="match status" value="1"/>
</dbReference>
<dbReference type="NCBIfam" id="TIGR00758">
    <property type="entry name" value="UDG_fam4"/>
    <property type="match status" value="1"/>
</dbReference>